<dbReference type="EMBL" id="QWLN02003861">
    <property type="protein sequence ID" value="TEA39581.1"/>
    <property type="molecule type" value="Genomic_DNA"/>
</dbReference>
<proteinExistence type="predicted"/>
<evidence type="ECO:0000313" key="1">
    <source>
        <dbReference type="EMBL" id="TEA39581.1"/>
    </source>
</evidence>
<accession>A0A484GW52</accession>
<protein>
    <submittedName>
        <fullName evidence="1">Uncharacterized protein</fullName>
    </submittedName>
</protein>
<sequence>VNCSIWKPSLSFSSSSSLAFTDFLQKSASIRGSVAYRRARHSIQSLGLSLEHCSCGQPASYEWGYFSEQLCHSSERPNQPARIPTL</sequence>
<keyword evidence="2" id="KW-1185">Reference proteome</keyword>
<comment type="caution">
    <text evidence="1">The sequence shown here is derived from an EMBL/GenBank/DDBJ whole genome shotgun (WGS) entry which is preliminary data.</text>
</comment>
<dbReference type="AlphaFoldDB" id="A0A484GW52"/>
<gene>
    <name evidence="1" type="ORF">DBR06_SOUSAS3410019</name>
</gene>
<reference evidence="1 2" key="1">
    <citation type="journal article" date="2018" name="Genomics">
        <title>Molecular footprints of inshore aquatic adaptation in Indo-Pacific humpback dolphin (Sousa chinensis).</title>
        <authorList>
            <person name="Ming Y."/>
            <person name="Jian J."/>
            <person name="Yu F."/>
            <person name="Yu X."/>
            <person name="Wang J."/>
            <person name="Liu W."/>
        </authorList>
    </citation>
    <scope>NUCLEOTIDE SEQUENCE [LARGE SCALE GENOMIC DNA]</scope>
    <source>
        <strain evidence="1">MY-2018</strain>
        <tissue evidence="1">Skin</tissue>
    </source>
</reference>
<evidence type="ECO:0000313" key="2">
    <source>
        <dbReference type="Proteomes" id="UP000295264"/>
    </source>
</evidence>
<organism evidence="1 2">
    <name type="scientific">Sousa chinensis</name>
    <name type="common">Indo-pacific humpbacked dolphin</name>
    <name type="synonym">Steno chinensis</name>
    <dbReference type="NCBI Taxonomy" id="103600"/>
    <lineage>
        <taxon>Eukaryota</taxon>
        <taxon>Metazoa</taxon>
        <taxon>Chordata</taxon>
        <taxon>Craniata</taxon>
        <taxon>Vertebrata</taxon>
        <taxon>Euteleostomi</taxon>
        <taxon>Mammalia</taxon>
        <taxon>Eutheria</taxon>
        <taxon>Laurasiatheria</taxon>
        <taxon>Artiodactyla</taxon>
        <taxon>Whippomorpha</taxon>
        <taxon>Cetacea</taxon>
        <taxon>Odontoceti</taxon>
        <taxon>Delphinidae</taxon>
        <taxon>Sousa</taxon>
    </lineage>
</organism>
<dbReference type="Proteomes" id="UP000295264">
    <property type="component" value="Unassembled WGS sequence"/>
</dbReference>
<feature type="non-terminal residue" evidence="1">
    <location>
        <position position="1"/>
    </location>
</feature>
<name>A0A484GW52_SOUCH</name>